<evidence type="ECO:0000256" key="1">
    <source>
        <dbReference type="SAM" id="Phobius"/>
    </source>
</evidence>
<protein>
    <submittedName>
        <fullName evidence="2">Uncharacterized protein</fullName>
    </submittedName>
</protein>
<keyword evidence="3" id="KW-1185">Reference proteome</keyword>
<name>A0ABQ4CV50_9ACTN</name>
<keyword evidence="1" id="KW-0812">Transmembrane</keyword>
<accession>A0ABQ4CV50</accession>
<organism evidence="2 3">
    <name type="scientific">Asanoa siamensis</name>
    <dbReference type="NCBI Taxonomy" id="926357"/>
    <lineage>
        <taxon>Bacteria</taxon>
        <taxon>Bacillati</taxon>
        <taxon>Actinomycetota</taxon>
        <taxon>Actinomycetes</taxon>
        <taxon>Micromonosporales</taxon>
        <taxon>Micromonosporaceae</taxon>
        <taxon>Asanoa</taxon>
    </lineage>
</organism>
<dbReference type="EMBL" id="BONE01000039">
    <property type="protein sequence ID" value="GIF75159.1"/>
    <property type="molecule type" value="Genomic_DNA"/>
</dbReference>
<gene>
    <name evidence="2" type="ORF">Asi02nite_46770</name>
</gene>
<reference evidence="2 3" key="1">
    <citation type="submission" date="2021-01" db="EMBL/GenBank/DDBJ databases">
        <title>Whole genome shotgun sequence of Asanoa siamensis NBRC 107932.</title>
        <authorList>
            <person name="Komaki H."/>
            <person name="Tamura T."/>
        </authorList>
    </citation>
    <scope>NUCLEOTIDE SEQUENCE [LARGE SCALE GENOMIC DNA]</scope>
    <source>
        <strain evidence="2 3">NBRC 107932</strain>
    </source>
</reference>
<evidence type="ECO:0000313" key="3">
    <source>
        <dbReference type="Proteomes" id="UP000604117"/>
    </source>
</evidence>
<dbReference type="RefSeq" id="WP_203716039.1">
    <property type="nucleotide sequence ID" value="NZ_BONE01000039.1"/>
</dbReference>
<comment type="caution">
    <text evidence="2">The sequence shown here is derived from an EMBL/GenBank/DDBJ whole genome shotgun (WGS) entry which is preliminary data.</text>
</comment>
<feature type="transmembrane region" description="Helical" evidence="1">
    <location>
        <begin position="20"/>
        <end position="43"/>
    </location>
</feature>
<keyword evidence="1" id="KW-1133">Transmembrane helix</keyword>
<evidence type="ECO:0000313" key="2">
    <source>
        <dbReference type="EMBL" id="GIF75159.1"/>
    </source>
</evidence>
<dbReference type="Proteomes" id="UP000604117">
    <property type="component" value="Unassembled WGS sequence"/>
</dbReference>
<proteinExistence type="predicted"/>
<sequence length="63" mass="6209">MNLRRGPAAPAEPRGLLVTTALVIAALAIAISLAGIVLAALALGRDVAQGSASHSVPVVISAR</sequence>
<keyword evidence="1" id="KW-0472">Membrane</keyword>